<reference evidence="1" key="1">
    <citation type="journal article" date="2020" name="Stud. Mycol.">
        <title>101 Dothideomycetes genomes: a test case for predicting lifestyles and emergence of pathogens.</title>
        <authorList>
            <person name="Haridas S."/>
            <person name="Albert R."/>
            <person name="Binder M."/>
            <person name="Bloem J."/>
            <person name="Labutti K."/>
            <person name="Salamov A."/>
            <person name="Andreopoulos B."/>
            <person name="Baker S."/>
            <person name="Barry K."/>
            <person name="Bills G."/>
            <person name="Bluhm B."/>
            <person name="Cannon C."/>
            <person name="Castanera R."/>
            <person name="Culley D."/>
            <person name="Daum C."/>
            <person name="Ezra D."/>
            <person name="Gonzalez J."/>
            <person name="Henrissat B."/>
            <person name="Kuo A."/>
            <person name="Liang C."/>
            <person name="Lipzen A."/>
            <person name="Lutzoni F."/>
            <person name="Magnuson J."/>
            <person name="Mondo S."/>
            <person name="Nolan M."/>
            <person name="Ohm R."/>
            <person name="Pangilinan J."/>
            <person name="Park H.-J."/>
            <person name="Ramirez L."/>
            <person name="Alfaro M."/>
            <person name="Sun H."/>
            <person name="Tritt A."/>
            <person name="Yoshinaga Y."/>
            <person name="Zwiers L.-H."/>
            <person name="Turgeon B."/>
            <person name="Goodwin S."/>
            <person name="Spatafora J."/>
            <person name="Crous P."/>
            <person name="Grigoriev I."/>
        </authorList>
    </citation>
    <scope>NUCLEOTIDE SEQUENCE</scope>
    <source>
        <strain evidence="1">CBS 115976</strain>
    </source>
</reference>
<dbReference type="AlphaFoldDB" id="A0A6A6TU80"/>
<accession>A0A6A6TU80</accession>
<evidence type="ECO:0000313" key="1">
    <source>
        <dbReference type="EMBL" id="KAF2663615.1"/>
    </source>
</evidence>
<sequence length="203" mass="23750">MARHNGESSNPPLPRLSQANLVAWNEIYSQINASHSIPATYSHYTTRAERAHAYYTDLIVRNLPMRWQNNTPDPQTDEEWDQYYFAVSEAQQILMSQMDEGFANSSILDQAFIDHPMQRFLFINSADSTHPWMARQYMREVGITDGQSSNLEARQVPYEPQSEERYWEGLVSLNSGRNYEVETGNLAIRQRRDVRMRRSKRRS</sequence>
<name>A0A6A6TU80_9PEZI</name>
<dbReference type="Proteomes" id="UP000799302">
    <property type="component" value="Unassembled WGS sequence"/>
</dbReference>
<proteinExistence type="predicted"/>
<gene>
    <name evidence="1" type="ORF">BT63DRAFT_444139</name>
</gene>
<evidence type="ECO:0000313" key="2">
    <source>
        <dbReference type="Proteomes" id="UP000799302"/>
    </source>
</evidence>
<organism evidence="1 2">
    <name type="scientific">Microthyrium microscopicum</name>
    <dbReference type="NCBI Taxonomy" id="703497"/>
    <lineage>
        <taxon>Eukaryota</taxon>
        <taxon>Fungi</taxon>
        <taxon>Dikarya</taxon>
        <taxon>Ascomycota</taxon>
        <taxon>Pezizomycotina</taxon>
        <taxon>Dothideomycetes</taxon>
        <taxon>Dothideomycetes incertae sedis</taxon>
        <taxon>Microthyriales</taxon>
        <taxon>Microthyriaceae</taxon>
        <taxon>Microthyrium</taxon>
    </lineage>
</organism>
<dbReference type="EMBL" id="MU004244">
    <property type="protein sequence ID" value="KAF2663615.1"/>
    <property type="molecule type" value="Genomic_DNA"/>
</dbReference>
<protein>
    <submittedName>
        <fullName evidence="1">Uncharacterized protein</fullName>
    </submittedName>
</protein>
<keyword evidence="2" id="KW-1185">Reference proteome</keyword>